<proteinExistence type="predicted"/>
<dbReference type="EMBL" id="JAPKFM010000002">
    <property type="protein sequence ID" value="MCX2962857.1"/>
    <property type="molecule type" value="Genomic_DNA"/>
</dbReference>
<reference evidence="1" key="1">
    <citation type="submission" date="2022-10" db="EMBL/GenBank/DDBJ databases">
        <title>WGS of marine actinomycetes from Thailand.</title>
        <authorList>
            <person name="Thawai C."/>
        </authorList>
    </citation>
    <scope>NUCLEOTIDE SEQUENCE</scope>
    <source>
        <strain evidence="1">SW21</strain>
    </source>
</reference>
<protein>
    <submittedName>
        <fullName evidence="1">Pyridoxamine 5'-phosphate oxidase family protein</fullName>
    </submittedName>
</protein>
<dbReference type="RefSeq" id="WP_266059918.1">
    <property type="nucleotide sequence ID" value="NZ_JAPKFM010000002.1"/>
</dbReference>
<comment type="caution">
    <text evidence="1">The sequence shown here is derived from an EMBL/GenBank/DDBJ whole genome shotgun (WGS) entry which is preliminary data.</text>
</comment>
<dbReference type="InterPro" id="IPR012349">
    <property type="entry name" value="Split_barrel_FMN-bd"/>
</dbReference>
<sequence length="207" mass="21853">MTTDELATLTRKPDRAGDRRLLDEVLDEARVGVLSTVTDDRLPWSVPMLAARDGDRLLIHGSSGAGALRHVAAGAPVTFTAFLLDGLVVAETLFDHSVNYRSAVVRGRLQPVDADDASRALDIFSDAILPGRSAEVRAHTGKEVSATVILALPIMDGWWLAKARAGGPGDDGAIGWTGHVPMETVYGDPVTATPGAVPASVRGLLER</sequence>
<evidence type="ECO:0000313" key="1">
    <source>
        <dbReference type="EMBL" id="MCX2962857.1"/>
    </source>
</evidence>
<dbReference type="PANTHER" id="PTHR34071:SF2">
    <property type="entry name" value="FLAVIN-NUCLEOTIDE-BINDING PROTEIN"/>
    <property type="match status" value="1"/>
</dbReference>
<dbReference type="SUPFAM" id="SSF50475">
    <property type="entry name" value="FMN-binding split barrel"/>
    <property type="match status" value="1"/>
</dbReference>
<dbReference type="AlphaFoldDB" id="A0A9X3D3L8"/>
<keyword evidence="2" id="KW-1185">Reference proteome</keyword>
<accession>A0A9X3D3L8</accession>
<evidence type="ECO:0000313" key="2">
    <source>
        <dbReference type="Proteomes" id="UP001143347"/>
    </source>
</evidence>
<dbReference type="InterPro" id="IPR024747">
    <property type="entry name" value="Pyridox_Oxase-rel"/>
</dbReference>
<dbReference type="Proteomes" id="UP001143347">
    <property type="component" value="Unassembled WGS sequence"/>
</dbReference>
<dbReference type="PANTHER" id="PTHR34071">
    <property type="entry name" value="5-NITROIMIDAZOLE ANTIBIOTICS RESISTANCE PROTEIN, NIMA-FAMILY-RELATED PROTEIN-RELATED"/>
    <property type="match status" value="1"/>
</dbReference>
<organism evidence="1 2">
    <name type="scientific">Gordonia aquimaris</name>
    <dbReference type="NCBI Taxonomy" id="2984863"/>
    <lineage>
        <taxon>Bacteria</taxon>
        <taxon>Bacillati</taxon>
        <taxon>Actinomycetota</taxon>
        <taxon>Actinomycetes</taxon>
        <taxon>Mycobacteriales</taxon>
        <taxon>Gordoniaceae</taxon>
        <taxon>Gordonia</taxon>
    </lineage>
</organism>
<dbReference type="Pfam" id="PF12900">
    <property type="entry name" value="Pyridox_ox_2"/>
    <property type="match status" value="1"/>
</dbReference>
<name>A0A9X3D3L8_9ACTN</name>
<gene>
    <name evidence="1" type="ORF">OSB52_01990</name>
</gene>
<dbReference type="Gene3D" id="2.30.110.10">
    <property type="entry name" value="Electron Transport, Fmn-binding Protein, Chain A"/>
    <property type="match status" value="1"/>
</dbReference>